<dbReference type="Proteomes" id="UP000501128">
    <property type="component" value="Chromosome"/>
</dbReference>
<dbReference type="EMBL" id="CP051677">
    <property type="protein sequence ID" value="QJD80835.1"/>
    <property type="molecule type" value="Genomic_DNA"/>
</dbReference>
<organism evidence="1 2">
    <name type="scientific">Spirosoma rhododendri</name>
    <dbReference type="NCBI Taxonomy" id="2728024"/>
    <lineage>
        <taxon>Bacteria</taxon>
        <taxon>Pseudomonadati</taxon>
        <taxon>Bacteroidota</taxon>
        <taxon>Cytophagia</taxon>
        <taxon>Cytophagales</taxon>
        <taxon>Cytophagaceae</taxon>
        <taxon>Spirosoma</taxon>
    </lineage>
</organism>
<dbReference type="AlphaFoldDB" id="A0A7L5DRT0"/>
<accession>A0A7L5DRT0</accession>
<reference evidence="1 2" key="1">
    <citation type="submission" date="2020-04" db="EMBL/GenBank/DDBJ databases">
        <title>Genome sequencing of novel species.</title>
        <authorList>
            <person name="Heo J."/>
            <person name="Kim S.-J."/>
            <person name="Kim J.-S."/>
            <person name="Hong S.-B."/>
            <person name="Kwon S.-W."/>
        </authorList>
    </citation>
    <scope>NUCLEOTIDE SEQUENCE [LARGE SCALE GENOMIC DNA]</scope>
    <source>
        <strain evidence="1 2">CJU-R4</strain>
    </source>
</reference>
<dbReference type="KEGG" id="srho:HH216_22225"/>
<protein>
    <submittedName>
        <fullName evidence="1">Uncharacterized protein</fullName>
    </submittedName>
</protein>
<dbReference type="RefSeq" id="WP_169552855.1">
    <property type="nucleotide sequence ID" value="NZ_CP051677.1"/>
</dbReference>
<evidence type="ECO:0000313" key="1">
    <source>
        <dbReference type="EMBL" id="QJD80835.1"/>
    </source>
</evidence>
<evidence type="ECO:0000313" key="2">
    <source>
        <dbReference type="Proteomes" id="UP000501128"/>
    </source>
</evidence>
<name>A0A7L5DRT0_9BACT</name>
<gene>
    <name evidence="1" type="ORF">HH216_22225</name>
</gene>
<proteinExistence type="predicted"/>
<sequence>MSQKTASYESMKAEHAWMVVSDQLQQRNNVLGRCIAHLERFPAETRMAGRLMVLRYHLKMSLRQLTQSVHTTPRATDDAQILARQWQHVHQLFFLLRQIDAEFNRATDDSATLRTWLTTQNSRVYRSALIHLN</sequence>
<keyword evidence="2" id="KW-1185">Reference proteome</keyword>